<dbReference type="STRING" id="670155.SAMN04488001_3184"/>
<dbReference type="InterPro" id="IPR000805">
    <property type="entry name" value="Glyco_hydro_26"/>
</dbReference>
<dbReference type="EMBL" id="FNOI01000007">
    <property type="protein sequence ID" value="SDX42539.1"/>
    <property type="molecule type" value="Genomic_DNA"/>
</dbReference>
<dbReference type="InterPro" id="IPR017853">
    <property type="entry name" value="GH"/>
</dbReference>
<proteinExistence type="inferred from homology"/>
<sequence>MLPLMHKKTIGAGALIGAMMIAAPVMPQSLPPGDIPFGVFDPSGDFSDVTGIAIEHLFLPWEDVFLPSLAEAETYSKDRGRSLLVTIEPWTWTRDERNSPAVLQAGIAAGVYDETMTTVCSSLGSLGRPLTIRWAQEMDDESGQFIWAGWAPQTYVDAYQKMIDICRVSAPNASFMWSPLGFEDMADYYPGDDYVDVVGLSVFSLGPWEKQVLGEEQSFDDIFAPRYARAQEFGKPIMIAELGFTGDEEHMALWEADVRSKSAQYPELDAVIYFNQREVYPWPNGFGLPDWRRPQNVTN</sequence>
<feature type="domain" description="GH26" evidence="5">
    <location>
        <begin position="1"/>
        <end position="299"/>
    </location>
</feature>
<keyword evidence="2 4" id="KW-0378">Hydrolase</keyword>
<dbReference type="SUPFAM" id="SSF51445">
    <property type="entry name" value="(Trans)glycosidases"/>
    <property type="match status" value="1"/>
</dbReference>
<dbReference type="Proteomes" id="UP000199441">
    <property type="component" value="Unassembled WGS sequence"/>
</dbReference>
<organism evidence="6 7">
    <name type="scientific">Litoreibacter albidus</name>
    <dbReference type="NCBI Taxonomy" id="670155"/>
    <lineage>
        <taxon>Bacteria</taxon>
        <taxon>Pseudomonadati</taxon>
        <taxon>Pseudomonadota</taxon>
        <taxon>Alphaproteobacteria</taxon>
        <taxon>Rhodobacterales</taxon>
        <taxon>Roseobacteraceae</taxon>
        <taxon>Litoreibacter</taxon>
    </lineage>
</organism>
<dbReference type="Pfam" id="PF02156">
    <property type="entry name" value="Glyco_hydro_26"/>
    <property type="match status" value="1"/>
</dbReference>
<dbReference type="PANTHER" id="PTHR40079">
    <property type="entry name" value="MANNAN ENDO-1,4-BETA-MANNOSIDASE E-RELATED"/>
    <property type="match status" value="1"/>
</dbReference>
<evidence type="ECO:0000256" key="4">
    <source>
        <dbReference type="PROSITE-ProRule" id="PRU01100"/>
    </source>
</evidence>
<dbReference type="AlphaFoldDB" id="A0A1H3BN43"/>
<dbReference type="PANTHER" id="PTHR40079:SF4">
    <property type="entry name" value="GH26 DOMAIN-CONTAINING PROTEIN-RELATED"/>
    <property type="match status" value="1"/>
</dbReference>
<evidence type="ECO:0000256" key="3">
    <source>
        <dbReference type="ARBA" id="ARBA00023295"/>
    </source>
</evidence>
<gene>
    <name evidence="6" type="ORF">SAMN04488001_3184</name>
</gene>
<feature type="active site" description="Proton donor" evidence="4">
    <location>
        <position position="137"/>
    </location>
</feature>
<evidence type="ECO:0000256" key="2">
    <source>
        <dbReference type="ARBA" id="ARBA00022801"/>
    </source>
</evidence>
<dbReference type="PROSITE" id="PS51764">
    <property type="entry name" value="GH26"/>
    <property type="match status" value="1"/>
</dbReference>
<feature type="active site" description="Nucleophile" evidence="4">
    <location>
        <position position="241"/>
    </location>
</feature>
<comment type="similarity">
    <text evidence="1 4">Belongs to the glycosyl hydrolase 26 family.</text>
</comment>
<dbReference type="GO" id="GO:0006080">
    <property type="term" value="P:substituted mannan metabolic process"/>
    <property type="evidence" value="ECO:0007669"/>
    <property type="project" value="InterPro"/>
</dbReference>
<protein>
    <submittedName>
        <fullName evidence="6">Endoglucanase</fullName>
    </submittedName>
</protein>
<accession>A0A1H3BN43</accession>
<dbReference type="GO" id="GO:0016985">
    <property type="term" value="F:mannan endo-1,4-beta-mannosidase activity"/>
    <property type="evidence" value="ECO:0007669"/>
    <property type="project" value="InterPro"/>
</dbReference>
<name>A0A1H3BN43_9RHOB</name>
<reference evidence="7" key="1">
    <citation type="submission" date="2016-10" db="EMBL/GenBank/DDBJ databases">
        <authorList>
            <person name="Varghese N."/>
            <person name="Submissions S."/>
        </authorList>
    </citation>
    <scope>NUCLEOTIDE SEQUENCE [LARGE SCALE GENOMIC DNA]</scope>
    <source>
        <strain evidence="7">DSM 26922</strain>
    </source>
</reference>
<dbReference type="Gene3D" id="3.20.20.80">
    <property type="entry name" value="Glycosidases"/>
    <property type="match status" value="1"/>
</dbReference>
<keyword evidence="7" id="KW-1185">Reference proteome</keyword>
<dbReference type="OrthoDB" id="9816550at2"/>
<evidence type="ECO:0000256" key="1">
    <source>
        <dbReference type="ARBA" id="ARBA00007754"/>
    </source>
</evidence>
<evidence type="ECO:0000313" key="7">
    <source>
        <dbReference type="Proteomes" id="UP000199441"/>
    </source>
</evidence>
<evidence type="ECO:0000313" key="6">
    <source>
        <dbReference type="EMBL" id="SDX42539.1"/>
    </source>
</evidence>
<evidence type="ECO:0000259" key="5">
    <source>
        <dbReference type="PROSITE" id="PS51764"/>
    </source>
</evidence>
<keyword evidence="3 4" id="KW-0326">Glycosidase</keyword>
<dbReference type="InterPro" id="IPR022790">
    <property type="entry name" value="GH26_dom"/>
</dbReference>